<keyword evidence="2" id="KW-0645">Protease</keyword>
<keyword evidence="2" id="KW-0378">Hydrolase</keyword>
<sequence length="116" mass="12855">MGASPGPSLRSQAGVEVYRQHARKRSCGERNVDLPRPASVFRISPGQHQDPETGQQHSDSPPAFDEPRWVRTGSRRGAGYNGWVNGRQTAQNLDLNRNFPDLTSEAYTLAKIRGAR</sequence>
<accession>V8N4V8</accession>
<evidence type="ECO:0000313" key="2">
    <source>
        <dbReference type="EMBL" id="ETE56698.1"/>
    </source>
</evidence>
<dbReference type="Proteomes" id="UP000018936">
    <property type="component" value="Unassembled WGS sequence"/>
</dbReference>
<organism evidence="2 3">
    <name type="scientific">Ophiophagus hannah</name>
    <name type="common">King cobra</name>
    <name type="synonym">Naja hannah</name>
    <dbReference type="NCBI Taxonomy" id="8665"/>
    <lineage>
        <taxon>Eukaryota</taxon>
        <taxon>Metazoa</taxon>
        <taxon>Chordata</taxon>
        <taxon>Craniata</taxon>
        <taxon>Vertebrata</taxon>
        <taxon>Euteleostomi</taxon>
        <taxon>Lepidosauria</taxon>
        <taxon>Squamata</taxon>
        <taxon>Bifurcata</taxon>
        <taxon>Unidentata</taxon>
        <taxon>Episquamata</taxon>
        <taxon>Toxicofera</taxon>
        <taxon>Serpentes</taxon>
        <taxon>Colubroidea</taxon>
        <taxon>Elapidae</taxon>
        <taxon>Elapinae</taxon>
        <taxon>Ophiophagus</taxon>
    </lineage>
</organism>
<keyword evidence="2" id="KW-0121">Carboxypeptidase</keyword>
<dbReference type="EMBL" id="AZIM01014355">
    <property type="protein sequence ID" value="ETE56698.1"/>
    <property type="molecule type" value="Genomic_DNA"/>
</dbReference>
<evidence type="ECO:0000256" key="1">
    <source>
        <dbReference type="SAM" id="MobiDB-lite"/>
    </source>
</evidence>
<evidence type="ECO:0000313" key="3">
    <source>
        <dbReference type="Proteomes" id="UP000018936"/>
    </source>
</evidence>
<comment type="caution">
    <text evidence="2">The sequence shown here is derived from an EMBL/GenBank/DDBJ whole genome shotgun (WGS) entry which is preliminary data.</text>
</comment>
<dbReference type="AlphaFoldDB" id="V8N4V8"/>
<reference evidence="2 3" key="1">
    <citation type="journal article" date="2013" name="Proc. Natl. Acad. Sci. U.S.A.">
        <title>The king cobra genome reveals dynamic gene evolution and adaptation in the snake venom system.</title>
        <authorList>
            <person name="Vonk F.J."/>
            <person name="Casewell N.R."/>
            <person name="Henkel C.V."/>
            <person name="Heimberg A.M."/>
            <person name="Jansen H.J."/>
            <person name="McCleary R.J."/>
            <person name="Kerkkamp H.M."/>
            <person name="Vos R.A."/>
            <person name="Guerreiro I."/>
            <person name="Calvete J.J."/>
            <person name="Wuster W."/>
            <person name="Woods A.E."/>
            <person name="Logan J.M."/>
            <person name="Harrison R.A."/>
            <person name="Castoe T.A."/>
            <person name="de Koning A.P."/>
            <person name="Pollock D.D."/>
            <person name="Yandell M."/>
            <person name="Calderon D."/>
            <person name="Renjifo C."/>
            <person name="Currier R.B."/>
            <person name="Salgado D."/>
            <person name="Pla D."/>
            <person name="Sanz L."/>
            <person name="Hyder A.S."/>
            <person name="Ribeiro J.M."/>
            <person name="Arntzen J.W."/>
            <person name="van den Thillart G.E."/>
            <person name="Boetzer M."/>
            <person name="Pirovano W."/>
            <person name="Dirks R.P."/>
            <person name="Spaink H.P."/>
            <person name="Duboule D."/>
            <person name="McGlinn E."/>
            <person name="Kini R.M."/>
            <person name="Richardson M.K."/>
        </authorList>
    </citation>
    <scope>NUCLEOTIDE SEQUENCE</scope>
    <source>
        <tissue evidence="2">Blood</tissue>
    </source>
</reference>
<dbReference type="OrthoDB" id="10249045at2759"/>
<keyword evidence="3" id="KW-1185">Reference proteome</keyword>
<protein>
    <submittedName>
        <fullName evidence="2">Carboxypeptidase Z</fullName>
    </submittedName>
</protein>
<name>V8N4V8_OPHHA</name>
<feature type="non-terminal residue" evidence="2">
    <location>
        <position position="116"/>
    </location>
</feature>
<proteinExistence type="predicted"/>
<feature type="region of interest" description="Disordered" evidence="1">
    <location>
        <begin position="1"/>
        <end position="83"/>
    </location>
</feature>
<dbReference type="GO" id="GO:0004180">
    <property type="term" value="F:carboxypeptidase activity"/>
    <property type="evidence" value="ECO:0007669"/>
    <property type="project" value="UniProtKB-KW"/>
</dbReference>
<gene>
    <name evidence="2" type="primary">CPZ</name>
    <name evidence="2" type="ORF">L345_17590</name>
</gene>